<dbReference type="RefSeq" id="WP_265282813.1">
    <property type="nucleotide sequence ID" value="NZ_QZCW01000003.1"/>
</dbReference>
<dbReference type="Proteomes" id="UP001208935">
    <property type="component" value="Unassembled WGS sequence"/>
</dbReference>
<dbReference type="EMBL" id="QZCW01000003">
    <property type="protein sequence ID" value="MCW5322610.1"/>
    <property type="molecule type" value="Genomic_DNA"/>
</dbReference>
<comment type="caution">
    <text evidence="1">The sequence shown here is derived from an EMBL/GenBank/DDBJ whole genome shotgun (WGS) entry which is preliminary data.</text>
</comment>
<evidence type="ECO:0000313" key="2">
    <source>
        <dbReference type="Proteomes" id="UP001208935"/>
    </source>
</evidence>
<dbReference type="PROSITE" id="PS51257">
    <property type="entry name" value="PROKAR_LIPOPROTEIN"/>
    <property type="match status" value="1"/>
</dbReference>
<evidence type="ECO:0008006" key="3">
    <source>
        <dbReference type="Google" id="ProtNLM"/>
    </source>
</evidence>
<protein>
    <recommendedName>
        <fullName evidence="3">Lipoprotein</fullName>
    </recommendedName>
</protein>
<name>A0ABT3KXR9_9BURK</name>
<keyword evidence="2" id="KW-1185">Reference proteome</keyword>
<accession>A0ABT3KXR9</accession>
<proteinExistence type="predicted"/>
<evidence type="ECO:0000313" key="1">
    <source>
        <dbReference type="EMBL" id="MCW5322610.1"/>
    </source>
</evidence>
<gene>
    <name evidence="1" type="ORF">D5039_16070</name>
</gene>
<sequence>MKTHLAFAVAGAILLTACGSKTDVNEKNFGAAMKQYFEKKGELCLGLRKWPADVSQEDLKAQKDDPTNMAGKMEALVAVGLVSGTDTEIDQRHWASNKPTGRKLMVKRYVLTDAGKKFHREWERDQEQVSDICYGNLALDKIVKWEGPMKRGDYQEARVTYLYEIDDLAGWARKSEIQTAFPKVGKIIEGTEKKEQKHQVKLTSLGWEAKGLD</sequence>
<organism evidence="1 2">
    <name type="scientific">Verminephrobacter aporrectodeae subsp. tuberculatae</name>
    <dbReference type="NCBI Taxonomy" id="1110392"/>
    <lineage>
        <taxon>Bacteria</taxon>
        <taxon>Pseudomonadati</taxon>
        <taxon>Pseudomonadota</taxon>
        <taxon>Betaproteobacteria</taxon>
        <taxon>Burkholderiales</taxon>
        <taxon>Comamonadaceae</taxon>
        <taxon>Verminephrobacter</taxon>
    </lineage>
</organism>
<reference evidence="2" key="1">
    <citation type="submission" date="2023-07" db="EMBL/GenBank/DDBJ databases">
        <title>Verminephrobacter genomes.</title>
        <authorList>
            <person name="Lund M.B."/>
        </authorList>
    </citation>
    <scope>NUCLEOTIDE SEQUENCE [LARGE SCALE GENOMIC DNA]</scope>
    <source>
        <strain evidence="2">AtM5-05</strain>
    </source>
</reference>